<feature type="compositionally biased region" description="Polar residues" evidence="2">
    <location>
        <begin position="137"/>
        <end position="153"/>
    </location>
</feature>
<organism evidence="3 4">
    <name type="scientific">Nitzschia inconspicua</name>
    <dbReference type="NCBI Taxonomy" id="303405"/>
    <lineage>
        <taxon>Eukaryota</taxon>
        <taxon>Sar</taxon>
        <taxon>Stramenopiles</taxon>
        <taxon>Ochrophyta</taxon>
        <taxon>Bacillariophyta</taxon>
        <taxon>Bacillariophyceae</taxon>
        <taxon>Bacillariophycidae</taxon>
        <taxon>Bacillariales</taxon>
        <taxon>Bacillariaceae</taxon>
        <taxon>Nitzschia</taxon>
    </lineage>
</organism>
<reference evidence="3" key="2">
    <citation type="submission" date="2021-04" db="EMBL/GenBank/DDBJ databases">
        <authorList>
            <person name="Podell S."/>
        </authorList>
    </citation>
    <scope>NUCLEOTIDE SEQUENCE</scope>
    <source>
        <strain evidence="3">Hildebrandi</strain>
    </source>
</reference>
<feature type="region of interest" description="Disordered" evidence="2">
    <location>
        <begin position="97"/>
        <end position="119"/>
    </location>
</feature>
<dbReference type="AlphaFoldDB" id="A0A9K3LHV7"/>
<evidence type="ECO:0000256" key="1">
    <source>
        <dbReference type="ARBA" id="ARBA00022596"/>
    </source>
</evidence>
<dbReference type="OrthoDB" id="44529at2759"/>
<gene>
    <name evidence="3" type="ORF">IV203_025634</name>
</gene>
<keyword evidence="4" id="KW-1185">Reference proteome</keyword>
<dbReference type="PANTHER" id="PTHR36566">
    <property type="entry name" value="NICKEL INSERTION PROTEIN-RELATED"/>
    <property type="match status" value="1"/>
</dbReference>
<accession>A0A9K3LHV7</accession>
<evidence type="ECO:0000256" key="2">
    <source>
        <dbReference type="SAM" id="MobiDB-lite"/>
    </source>
</evidence>
<feature type="region of interest" description="Disordered" evidence="2">
    <location>
        <begin position="350"/>
        <end position="378"/>
    </location>
</feature>
<dbReference type="InterPro" id="IPR002822">
    <property type="entry name" value="Ni_insertion"/>
</dbReference>
<evidence type="ECO:0000313" key="3">
    <source>
        <dbReference type="EMBL" id="KAG7361968.1"/>
    </source>
</evidence>
<protein>
    <submittedName>
        <fullName evidence="3">DUF111 domain containing protein</fullName>
    </submittedName>
</protein>
<dbReference type="PANTHER" id="PTHR36566:SF1">
    <property type="entry name" value="PYRIDINIUM-3,5-BISTHIOCARBOXYLIC ACID MONONUCLEOTIDE NICKEL INSERTION PROTEIN"/>
    <property type="match status" value="1"/>
</dbReference>
<dbReference type="EMBL" id="JAGRRH010000012">
    <property type="protein sequence ID" value="KAG7361968.1"/>
    <property type="molecule type" value="Genomic_DNA"/>
</dbReference>
<feature type="compositionally biased region" description="Polar residues" evidence="2">
    <location>
        <begin position="351"/>
        <end position="365"/>
    </location>
</feature>
<reference evidence="3" key="1">
    <citation type="journal article" date="2021" name="Sci. Rep.">
        <title>Diploid genomic architecture of Nitzschia inconspicua, an elite biomass production diatom.</title>
        <authorList>
            <person name="Oliver A."/>
            <person name="Podell S."/>
            <person name="Pinowska A."/>
            <person name="Traller J.C."/>
            <person name="Smith S.R."/>
            <person name="McClure R."/>
            <person name="Beliaev A."/>
            <person name="Bohutskyi P."/>
            <person name="Hill E.A."/>
            <person name="Rabines A."/>
            <person name="Zheng H."/>
            <person name="Allen L.Z."/>
            <person name="Kuo A."/>
            <person name="Grigoriev I.V."/>
            <person name="Allen A.E."/>
            <person name="Hazlebeck D."/>
            <person name="Allen E.E."/>
        </authorList>
    </citation>
    <scope>NUCLEOTIDE SEQUENCE</scope>
    <source>
        <strain evidence="3">Hildebrandi</strain>
    </source>
</reference>
<keyword evidence="1" id="KW-0533">Nickel</keyword>
<feature type="region of interest" description="Disordered" evidence="2">
    <location>
        <begin position="134"/>
        <end position="191"/>
    </location>
</feature>
<feature type="compositionally biased region" description="Low complexity" evidence="2">
    <location>
        <begin position="104"/>
        <end position="115"/>
    </location>
</feature>
<dbReference type="Pfam" id="PF01969">
    <property type="entry name" value="Ni_insertion"/>
    <property type="match status" value="2"/>
</dbReference>
<dbReference type="Proteomes" id="UP000693970">
    <property type="component" value="Unassembled WGS sequence"/>
</dbReference>
<comment type="caution">
    <text evidence="3">The sequence shown here is derived from an EMBL/GenBank/DDBJ whole genome shotgun (WGS) entry which is preliminary data.</text>
</comment>
<proteinExistence type="predicted"/>
<evidence type="ECO:0000313" key="4">
    <source>
        <dbReference type="Proteomes" id="UP000693970"/>
    </source>
</evidence>
<sequence>MTTATTSTTTSFGWTRPSTAYHAHFDCFSGAAGDMLLAACLDAYERPQDLLDYIVDCLVKGIPELDGEFTVEIRRVQRGGMGSIAGLHVKVNSKYQHAPAPVPQQQQQQQQQQQRQSDRIQGETYKTVVDVMDQEQGDQASINNTNIRTSTEGSSQSHDHNHHHHEHEHDHGHTHSHHDHSHDHSHGILYNNHTTNTIHSAVHPTTTTGPLRTLPQIRTLLEDAPDKYIPPWVKSMAIATFTELARAEAATHGVTTGVDSVHFHEVGAIDSIVDTVGTLLALYCWNVQSVSCSRLPIGEGMVWTAHGWLPVPAPATLRLLVDMPTCPGPLGVVTGELVTPTGVALLRTLRTRNVSSPTRNNSDDASSPKKGTRMLEHAAGRPPNFTIRKIGIGAGTKDFDQHPNILRLILGDNVTSK</sequence>
<name>A0A9K3LHV7_9STRA</name>